<name>A0AAU7CXQ0_9BACT</name>
<dbReference type="GO" id="GO:0003824">
    <property type="term" value="F:catalytic activity"/>
    <property type="evidence" value="ECO:0007669"/>
    <property type="project" value="InterPro"/>
</dbReference>
<dbReference type="GO" id="GO:0000166">
    <property type="term" value="F:nucleotide binding"/>
    <property type="evidence" value="ECO:0007669"/>
    <property type="project" value="UniProtKB-KW"/>
</dbReference>
<dbReference type="InterPro" id="IPR052908">
    <property type="entry name" value="AP-4-A_phosphorylase"/>
</dbReference>
<dbReference type="InterPro" id="IPR036265">
    <property type="entry name" value="HIT-like_sf"/>
</dbReference>
<dbReference type="InterPro" id="IPR011146">
    <property type="entry name" value="HIT-like"/>
</dbReference>
<feature type="domain" description="HIT" evidence="5">
    <location>
        <begin position="54"/>
        <end position="162"/>
    </location>
</feature>
<reference evidence="6" key="1">
    <citation type="submission" date="2023-03" db="EMBL/GenBank/DDBJ databases">
        <title>Edaphobacter sp.</title>
        <authorList>
            <person name="Huber K.J."/>
            <person name="Papendorf J."/>
            <person name="Pilke C."/>
            <person name="Bunk B."/>
            <person name="Sproeer C."/>
            <person name="Pester M."/>
        </authorList>
    </citation>
    <scope>NUCLEOTIDE SEQUENCE</scope>
    <source>
        <strain evidence="6">DSM 109919</strain>
        <strain evidence="7">DSM 109920</strain>
    </source>
</reference>
<evidence type="ECO:0000313" key="7">
    <source>
        <dbReference type="EMBL" id="XBH13096.1"/>
    </source>
</evidence>
<gene>
    <name evidence="6" type="ORF">P4G45_14635</name>
    <name evidence="7" type="ORF">P8936_15590</name>
</gene>
<dbReference type="EMBL" id="CP121195">
    <property type="protein sequence ID" value="XBH13096.1"/>
    <property type="molecule type" value="Genomic_DNA"/>
</dbReference>
<keyword evidence="1" id="KW-0547">Nucleotide-binding</keyword>
<feature type="short sequence motif" description="Histidine triad motif" evidence="4">
    <location>
        <begin position="147"/>
        <end position="151"/>
    </location>
</feature>
<evidence type="ECO:0000259" key="5">
    <source>
        <dbReference type="PROSITE" id="PS51084"/>
    </source>
</evidence>
<dbReference type="AlphaFoldDB" id="A0AAU7CXQ0"/>
<feature type="binding site" evidence="3">
    <location>
        <position position="151"/>
    </location>
    <ligand>
        <name>substrate</name>
    </ligand>
</feature>
<dbReference type="SUPFAM" id="SSF54197">
    <property type="entry name" value="HIT-like"/>
    <property type="match status" value="1"/>
</dbReference>
<dbReference type="Gene3D" id="3.30.428.10">
    <property type="entry name" value="HIT-like"/>
    <property type="match status" value="1"/>
</dbReference>
<dbReference type="PROSITE" id="PS51084">
    <property type="entry name" value="HIT_2"/>
    <property type="match status" value="1"/>
</dbReference>
<evidence type="ECO:0000256" key="2">
    <source>
        <dbReference type="PIRSR" id="PIRSR639383-1"/>
    </source>
</evidence>
<accession>A0AAU7D8D6</accession>
<feature type="binding site" evidence="3">
    <location>
        <position position="79"/>
    </location>
    <ligand>
        <name>substrate</name>
    </ligand>
</feature>
<dbReference type="KEGG" id="epl:P4G45_14635"/>
<dbReference type="CDD" id="cd01275">
    <property type="entry name" value="FHIT"/>
    <property type="match status" value="1"/>
</dbReference>
<evidence type="ECO:0000256" key="1">
    <source>
        <dbReference type="ARBA" id="ARBA00022741"/>
    </source>
</evidence>
<dbReference type="Pfam" id="PF01230">
    <property type="entry name" value="HIT"/>
    <property type="match status" value="1"/>
</dbReference>
<dbReference type="EMBL" id="CP121194">
    <property type="protein sequence ID" value="XBH09710.1"/>
    <property type="molecule type" value="Genomic_DNA"/>
</dbReference>
<evidence type="ECO:0000256" key="3">
    <source>
        <dbReference type="PIRSR" id="PIRSR639383-2"/>
    </source>
</evidence>
<organism evidence="6">
    <name type="scientific">Edaphobacter paludis</name>
    <dbReference type="NCBI Taxonomy" id="3035702"/>
    <lineage>
        <taxon>Bacteria</taxon>
        <taxon>Pseudomonadati</taxon>
        <taxon>Acidobacteriota</taxon>
        <taxon>Terriglobia</taxon>
        <taxon>Terriglobales</taxon>
        <taxon>Acidobacteriaceae</taxon>
        <taxon>Edaphobacter</taxon>
    </lineage>
</organism>
<dbReference type="InterPro" id="IPR039383">
    <property type="entry name" value="FHIT"/>
</dbReference>
<sequence length="196" mass="21547">MDRLWTPWRYNYITRADEQARTGVPPALSGWPAAEDKHCVFCNMIAATDYAIAHGMDQEAAEQAAHIVHRGALCFVCLNAYPYATGHVLILPYQHVDSLAALPSEAAQEMILTAQRIERCLREVYHPDGLNLGMNLGESAGAGVADHIHLHALPRWSGDTNFMTVTAETRVLPETLDGTWTKLREALAPSTTSAPK</sequence>
<protein>
    <submittedName>
        <fullName evidence="6">HIT domain-containing protein</fullName>
    </submittedName>
</protein>
<evidence type="ECO:0000313" key="6">
    <source>
        <dbReference type="EMBL" id="XBH09710.1"/>
    </source>
</evidence>
<dbReference type="PANTHER" id="PTHR42997:SF1">
    <property type="entry name" value="AP-4-A PHOSPHORYLASE"/>
    <property type="match status" value="1"/>
</dbReference>
<feature type="active site" description="Tele-AMP-histidine intermediate" evidence="2">
    <location>
        <position position="149"/>
    </location>
</feature>
<feature type="binding site" evidence="3">
    <location>
        <begin position="141"/>
        <end position="144"/>
    </location>
    <ligand>
        <name>substrate</name>
    </ligand>
</feature>
<accession>A0AAU7CXQ0</accession>
<dbReference type="PANTHER" id="PTHR42997">
    <property type="entry name" value="HIT FAMILY HYDROLASE"/>
    <property type="match status" value="1"/>
</dbReference>
<evidence type="ECO:0000256" key="4">
    <source>
        <dbReference type="PROSITE-ProRule" id="PRU00464"/>
    </source>
</evidence>
<dbReference type="RefSeq" id="WP_348267217.1">
    <property type="nucleotide sequence ID" value="NZ_CP121194.1"/>
</dbReference>
<proteinExistence type="predicted"/>